<feature type="region of interest" description="Disordered" evidence="1">
    <location>
        <begin position="86"/>
        <end position="116"/>
    </location>
</feature>
<sequence length="116" mass="11910">MKMLDLSGPAEFFSGADRYGADRARAFPLSHGLSEGDAEQVWTADAPRTTPEILYGPTPGTAVTTAGVATDVPGPRLGGIIRARTGEVIPTRTSGGRSSRPSPTASGTARTAPSAR</sequence>
<comment type="caution">
    <text evidence="2">The sequence shown here is derived from an EMBL/GenBank/DDBJ whole genome shotgun (WGS) entry which is preliminary data.</text>
</comment>
<proteinExistence type="predicted"/>
<dbReference type="Proteomes" id="UP001589753">
    <property type="component" value="Unassembled WGS sequence"/>
</dbReference>
<feature type="compositionally biased region" description="Low complexity" evidence="1">
    <location>
        <begin position="90"/>
        <end position="109"/>
    </location>
</feature>
<evidence type="ECO:0000313" key="3">
    <source>
        <dbReference type="Proteomes" id="UP001589753"/>
    </source>
</evidence>
<dbReference type="EMBL" id="JBHMDI010000265">
    <property type="protein sequence ID" value="MFB9352974.1"/>
    <property type="molecule type" value="Genomic_DNA"/>
</dbReference>
<gene>
    <name evidence="2" type="ORF">ACFFUA_37230</name>
</gene>
<evidence type="ECO:0000313" key="2">
    <source>
        <dbReference type="EMBL" id="MFB9352974.1"/>
    </source>
</evidence>
<evidence type="ECO:0000256" key="1">
    <source>
        <dbReference type="SAM" id="MobiDB-lite"/>
    </source>
</evidence>
<organism evidence="2 3">
    <name type="scientific">Streptomyces heliomycini</name>
    <dbReference type="NCBI Taxonomy" id="284032"/>
    <lineage>
        <taxon>Bacteria</taxon>
        <taxon>Bacillati</taxon>
        <taxon>Actinomycetota</taxon>
        <taxon>Actinomycetes</taxon>
        <taxon>Kitasatosporales</taxon>
        <taxon>Streptomycetaceae</taxon>
        <taxon>Streptomyces</taxon>
    </lineage>
</organism>
<accession>A0ABV5LM35</accession>
<protein>
    <submittedName>
        <fullName evidence="2">Uncharacterized protein</fullName>
    </submittedName>
</protein>
<reference evidence="2 3" key="1">
    <citation type="submission" date="2024-09" db="EMBL/GenBank/DDBJ databases">
        <authorList>
            <person name="Sun Q."/>
            <person name="Mori K."/>
        </authorList>
    </citation>
    <scope>NUCLEOTIDE SEQUENCE [LARGE SCALE GENOMIC DNA]</scope>
    <source>
        <strain evidence="2 3">JCM 9767</strain>
    </source>
</reference>
<name>A0ABV5LM35_9ACTN</name>
<keyword evidence="3" id="KW-1185">Reference proteome</keyword>